<dbReference type="Gene3D" id="1.10.3880.10">
    <property type="entry name" value="Fe(II) trafficking protein YggX"/>
    <property type="match status" value="1"/>
</dbReference>
<keyword evidence="7" id="KW-1185">Reference proteome</keyword>
<dbReference type="STRING" id="1225476.A1D18_01600"/>
<dbReference type="Pfam" id="PF04362">
    <property type="entry name" value="Iron_traffic"/>
    <property type="match status" value="1"/>
</dbReference>
<name>A0A1J8NNL8_9COXI</name>
<comment type="function">
    <text evidence="2">Could be a mediator in iron transactions between iron acquisition and iron-requiring processes, such as synthesis and/or repair of Fe-S clusters in biosynthetic enzymes. Necessary to maintain high levels of aconitase under oxidative stress.</text>
</comment>
<evidence type="ECO:0000256" key="3">
    <source>
        <dbReference type="ARBA" id="ARBA00061679"/>
    </source>
</evidence>
<organism evidence="6 7">
    <name type="scientific">Candidatus Rickettsiella isopodorum</name>
    <dbReference type="NCBI Taxonomy" id="1225476"/>
    <lineage>
        <taxon>Bacteria</taxon>
        <taxon>Pseudomonadati</taxon>
        <taxon>Pseudomonadota</taxon>
        <taxon>Gammaproteobacteria</taxon>
        <taxon>Legionellales</taxon>
        <taxon>Coxiellaceae</taxon>
        <taxon>Rickettsiella</taxon>
    </lineage>
</organism>
<keyword evidence="1 5" id="KW-0408">Iron</keyword>
<reference evidence="6 7" key="1">
    <citation type="submission" date="2016-03" db="EMBL/GenBank/DDBJ databases">
        <title>Comparative genomics of Rickettsiella.</title>
        <authorList>
            <person name="Chandler C."/>
            <person name="Wang Y."/>
        </authorList>
    </citation>
    <scope>NUCLEOTIDE SEQUENCE [LARGE SCALE GENOMIC DNA]</scope>
    <source>
        <strain evidence="6 7">RCFS May 2013</strain>
    </source>
</reference>
<evidence type="ECO:0000256" key="2">
    <source>
        <dbReference type="ARBA" id="ARBA00053793"/>
    </source>
</evidence>
<dbReference type="Proteomes" id="UP000183924">
    <property type="component" value="Unassembled WGS sequence"/>
</dbReference>
<proteinExistence type="inferred from homology"/>
<dbReference type="PIRSF" id="PIRSF029827">
    <property type="entry name" value="Fe_traffic_YggX"/>
    <property type="match status" value="1"/>
</dbReference>
<dbReference type="PANTHER" id="PTHR36965">
    <property type="entry name" value="FE(2+)-TRAFFICKING PROTEIN-RELATED"/>
    <property type="match status" value="1"/>
</dbReference>
<dbReference type="InterPro" id="IPR007457">
    <property type="entry name" value="Fe_traffick_prot_YggX"/>
</dbReference>
<evidence type="ECO:0000256" key="5">
    <source>
        <dbReference type="HAMAP-Rule" id="MF_00686"/>
    </source>
</evidence>
<protein>
    <recommendedName>
        <fullName evidence="4 5">Probable Fe(2+)-trafficking protein</fullName>
    </recommendedName>
</protein>
<dbReference type="NCBIfam" id="NF003817">
    <property type="entry name" value="PRK05408.1"/>
    <property type="match status" value="1"/>
</dbReference>
<dbReference type="PANTHER" id="PTHR36965:SF1">
    <property type="entry name" value="FE(2+)-TRAFFICKING PROTEIN-RELATED"/>
    <property type="match status" value="1"/>
</dbReference>
<evidence type="ECO:0000313" key="7">
    <source>
        <dbReference type="Proteomes" id="UP000183924"/>
    </source>
</evidence>
<dbReference type="SUPFAM" id="SSF111148">
    <property type="entry name" value="YggX-like"/>
    <property type="match status" value="1"/>
</dbReference>
<dbReference type="AlphaFoldDB" id="A0A1J8NNL8"/>
<dbReference type="GO" id="GO:0005829">
    <property type="term" value="C:cytosol"/>
    <property type="evidence" value="ECO:0007669"/>
    <property type="project" value="TreeGrafter"/>
</dbReference>
<dbReference type="FunFam" id="1.10.3880.10:FF:000001">
    <property type="entry name" value="Probable Fe(2+)-trafficking protein"/>
    <property type="match status" value="1"/>
</dbReference>
<comment type="similarity">
    <text evidence="3 5">Belongs to the Fe(2+)-trafficking protein family.</text>
</comment>
<dbReference type="GO" id="GO:0034599">
    <property type="term" value="P:cellular response to oxidative stress"/>
    <property type="evidence" value="ECO:0007669"/>
    <property type="project" value="TreeGrafter"/>
</dbReference>
<dbReference type="OrthoDB" id="9804318at2"/>
<evidence type="ECO:0000256" key="1">
    <source>
        <dbReference type="ARBA" id="ARBA00023004"/>
    </source>
</evidence>
<evidence type="ECO:0000256" key="4">
    <source>
        <dbReference type="ARBA" id="ARBA00070403"/>
    </source>
</evidence>
<evidence type="ECO:0000313" key="6">
    <source>
        <dbReference type="EMBL" id="OIZ95606.1"/>
    </source>
</evidence>
<dbReference type="RefSeq" id="WP_071662077.1">
    <property type="nucleotide sequence ID" value="NZ_LUKY01000030.1"/>
</dbReference>
<dbReference type="InterPro" id="IPR036766">
    <property type="entry name" value="Fe_traffick_prot_YggX_sf"/>
</dbReference>
<sequence>MSRTIYCIKLHTQAEGLDYLPYPGELGQRIYQSISKPAWQQWVNHQTMLINEYRLSTFEPQAREFLKKEMEKFLFGSDEIPSTPPSE</sequence>
<comment type="caution">
    <text evidence="6">The sequence shown here is derived from an EMBL/GenBank/DDBJ whole genome shotgun (WGS) entry which is preliminary data.</text>
</comment>
<dbReference type="HAMAP" id="MF_00686">
    <property type="entry name" value="Fe_traffic_YggX"/>
    <property type="match status" value="1"/>
</dbReference>
<dbReference type="EMBL" id="LUKY01000030">
    <property type="protein sequence ID" value="OIZ95606.1"/>
    <property type="molecule type" value="Genomic_DNA"/>
</dbReference>
<accession>A0A1J8NNL8</accession>
<gene>
    <name evidence="6" type="ORF">A1D18_01600</name>
</gene>
<dbReference type="GO" id="GO:0005506">
    <property type="term" value="F:iron ion binding"/>
    <property type="evidence" value="ECO:0007669"/>
    <property type="project" value="UniProtKB-UniRule"/>
</dbReference>